<keyword evidence="3" id="KW-1185">Reference proteome</keyword>
<dbReference type="EnsemblFungi" id="EJT77464">
    <property type="protein sequence ID" value="EJT77464"/>
    <property type="gene ID" value="GGTG_07376"/>
</dbReference>
<name>J3P1H9_GAET3</name>
<evidence type="ECO:0000313" key="2">
    <source>
        <dbReference type="EnsemblFungi" id="EJT77464"/>
    </source>
</evidence>
<dbReference type="Proteomes" id="UP000006039">
    <property type="component" value="Unassembled WGS sequence"/>
</dbReference>
<gene>
    <name evidence="2" type="primary">20347834</name>
    <name evidence="1" type="ORF">GGTG_07376</name>
</gene>
<dbReference type="VEuPathDB" id="FungiDB:GGTG_07376"/>
<evidence type="ECO:0000313" key="1">
    <source>
        <dbReference type="EMBL" id="EJT77464.1"/>
    </source>
</evidence>
<dbReference type="RefSeq" id="XP_009223464.1">
    <property type="nucleotide sequence ID" value="XM_009225200.1"/>
</dbReference>
<organism evidence="1">
    <name type="scientific">Gaeumannomyces tritici (strain R3-111a-1)</name>
    <name type="common">Wheat and barley take-all root rot fungus</name>
    <name type="synonym">Gaeumannomyces graminis var. tritici</name>
    <dbReference type="NCBI Taxonomy" id="644352"/>
    <lineage>
        <taxon>Eukaryota</taxon>
        <taxon>Fungi</taxon>
        <taxon>Dikarya</taxon>
        <taxon>Ascomycota</taxon>
        <taxon>Pezizomycotina</taxon>
        <taxon>Sordariomycetes</taxon>
        <taxon>Sordariomycetidae</taxon>
        <taxon>Magnaporthales</taxon>
        <taxon>Magnaporthaceae</taxon>
        <taxon>Gaeumannomyces</taxon>
    </lineage>
</organism>
<reference evidence="1" key="2">
    <citation type="submission" date="2010-07" db="EMBL/GenBank/DDBJ databases">
        <authorList>
            <consortium name="The Broad Institute Genome Sequencing Platform"/>
            <consortium name="Broad Institute Genome Sequencing Center for Infectious Disease"/>
            <person name="Ma L.-J."/>
            <person name="Dead R."/>
            <person name="Young S."/>
            <person name="Zeng Q."/>
            <person name="Koehrsen M."/>
            <person name="Alvarado L."/>
            <person name="Berlin A."/>
            <person name="Chapman S.B."/>
            <person name="Chen Z."/>
            <person name="Freedman E."/>
            <person name="Gellesch M."/>
            <person name="Goldberg J."/>
            <person name="Griggs A."/>
            <person name="Gujja S."/>
            <person name="Heilman E.R."/>
            <person name="Heiman D."/>
            <person name="Hepburn T."/>
            <person name="Howarth C."/>
            <person name="Jen D."/>
            <person name="Larson L."/>
            <person name="Mehta T."/>
            <person name="Neiman D."/>
            <person name="Pearson M."/>
            <person name="Roberts A."/>
            <person name="Saif S."/>
            <person name="Shea T."/>
            <person name="Shenoy N."/>
            <person name="Sisk P."/>
            <person name="Stolte C."/>
            <person name="Sykes S."/>
            <person name="Walk T."/>
            <person name="White J."/>
            <person name="Yandava C."/>
            <person name="Haas B."/>
            <person name="Nusbaum C."/>
            <person name="Birren B."/>
        </authorList>
    </citation>
    <scope>NUCLEOTIDE SEQUENCE</scope>
    <source>
        <strain evidence="1">R3-111a-1</strain>
    </source>
</reference>
<accession>J3P1H9</accession>
<dbReference type="HOGENOM" id="CLU_1288974_0_0_1"/>
<dbReference type="GeneID" id="20347834"/>
<reference evidence="2" key="5">
    <citation type="submission" date="2018-04" db="UniProtKB">
        <authorList>
            <consortium name="EnsemblFungi"/>
        </authorList>
    </citation>
    <scope>IDENTIFICATION</scope>
    <source>
        <strain evidence="2">R3-111a-1</strain>
    </source>
</reference>
<dbReference type="EMBL" id="GL385397">
    <property type="protein sequence ID" value="EJT77464.1"/>
    <property type="molecule type" value="Genomic_DNA"/>
</dbReference>
<reference evidence="3" key="1">
    <citation type="submission" date="2010-07" db="EMBL/GenBank/DDBJ databases">
        <title>The genome sequence of Gaeumannomyces graminis var. tritici strain R3-111a-1.</title>
        <authorList>
            <consortium name="The Broad Institute Genome Sequencing Platform"/>
            <person name="Ma L.-J."/>
            <person name="Dead R."/>
            <person name="Young S."/>
            <person name="Zeng Q."/>
            <person name="Koehrsen M."/>
            <person name="Alvarado L."/>
            <person name="Berlin A."/>
            <person name="Chapman S.B."/>
            <person name="Chen Z."/>
            <person name="Freedman E."/>
            <person name="Gellesch M."/>
            <person name="Goldberg J."/>
            <person name="Griggs A."/>
            <person name="Gujja S."/>
            <person name="Heilman E.R."/>
            <person name="Heiman D."/>
            <person name="Hepburn T."/>
            <person name="Howarth C."/>
            <person name="Jen D."/>
            <person name="Larson L."/>
            <person name="Mehta T."/>
            <person name="Neiman D."/>
            <person name="Pearson M."/>
            <person name="Roberts A."/>
            <person name="Saif S."/>
            <person name="Shea T."/>
            <person name="Shenoy N."/>
            <person name="Sisk P."/>
            <person name="Stolte C."/>
            <person name="Sykes S."/>
            <person name="Walk T."/>
            <person name="White J."/>
            <person name="Yandava C."/>
            <person name="Haas B."/>
            <person name="Nusbaum C."/>
            <person name="Birren B."/>
        </authorList>
    </citation>
    <scope>NUCLEOTIDE SEQUENCE [LARGE SCALE GENOMIC DNA]</scope>
    <source>
        <strain evidence="3">R3-111a-1</strain>
    </source>
</reference>
<evidence type="ECO:0000313" key="3">
    <source>
        <dbReference type="Proteomes" id="UP000006039"/>
    </source>
</evidence>
<sequence>MRLDLKSDGPDAAVLGSSVLGILRRLTNSDKQVDEIERALAPNVLGLQQWTDHAQRYFPTHPLRHHFNLPLAIAFLRDPPRQGIRLSNDELEAVWCLIRTVLTETTIANNVTRKAQGNFDVFLWCLREDGKMVESLKLQVLLPTRERLEVIHSLPFFAQTWVLFGEAMERHYHVQPCHRSEATHTVDGIGWKSISSDEMGDVDNATIGRAAPLA</sequence>
<proteinExistence type="predicted"/>
<reference evidence="2" key="4">
    <citation type="journal article" date="2015" name="G3 (Bethesda)">
        <title>Genome sequences of three phytopathogenic species of the Magnaporthaceae family of fungi.</title>
        <authorList>
            <person name="Okagaki L.H."/>
            <person name="Nunes C.C."/>
            <person name="Sailsbery J."/>
            <person name="Clay B."/>
            <person name="Brown D."/>
            <person name="John T."/>
            <person name="Oh Y."/>
            <person name="Young N."/>
            <person name="Fitzgerald M."/>
            <person name="Haas B.J."/>
            <person name="Zeng Q."/>
            <person name="Young S."/>
            <person name="Adiconis X."/>
            <person name="Fan L."/>
            <person name="Levin J.Z."/>
            <person name="Mitchell T.K."/>
            <person name="Okubara P.A."/>
            <person name="Farman M.L."/>
            <person name="Kohn L.M."/>
            <person name="Birren B."/>
            <person name="Ma L.-J."/>
            <person name="Dean R.A."/>
        </authorList>
    </citation>
    <scope>NUCLEOTIDE SEQUENCE</scope>
    <source>
        <strain evidence="2">R3-111a-1</strain>
    </source>
</reference>
<dbReference type="AlphaFoldDB" id="J3P1H9"/>
<reference evidence="1" key="3">
    <citation type="submission" date="2010-09" db="EMBL/GenBank/DDBJ databases">
        <title>Annotation of Gaeumannomyces graminis var. tritici R3-111a-1.</title>
        <authorList>
            <consortium name="The Broad Institute Genome Sequencing Platform"/>
            <person name="Ma L.-J."/>
            <person name="Dead R."/>
            <person name="Young S.K."/>
            <person name="Zeng Q."/>
            <person name="Gargeya S."/>
            <person name="Fitzgerald M."/>
            <person name="Haas B."/>
            <person name="Abouelleil A."/>
            <person name="Alvarado L."/>
            <person name="Arachchi H.M."/>
            <person name="Berlin A."/>
            <person name="Brown A."/>
            <person name="Chapman S.B."/>
            <person name="Chen Z."/>
            <person name="Dunbar C."/>
            <person name="Freedman E."/>
            <person name="Gearin G."/>
            <person name="Gellesch M."/>
            <person name="Goldberg J."/>
            <person name="Griggs A."/>
            <person name="Gujja S."/>
            <person name="Heiman D."/>
            <person name="Howarth C."/>
            <person name="Larson L."/>
            <person name="Lui A."/>
            <person name="MacDonald P.J.P."/>
            <person name="Mehta T."/>
            <person name="Montmayeur A."/>
            <person name="Murphy C."/>
            <person name="Neiman D."/>
            <person name="Pearson M."/>
            <person name="Priest M."/>
            <person name="Roberts A."/>
            <person name="Saif S."/>
            <person name="Shea T."/>
            <person name="Shenoy N."/>
            <person name="Sisk P."/>
            <person name="Stolte C."/>
            <person name="Sykes S."/>
            <person name="Yandava C."/>
            <person name="Wortman J."/>
            <person name="Nusbaum C."/>
            <person name="Birren B."/>
        </authorList>
    </citation>
    <scope>NUCLEOTIDE SEQUENCE</scope>
    <source>
        <strain evidence="1">R3-111a-1</strain>
    </source>
</reference>
<protein>
    <submittedName>
        <fullName evidence="1 2">Uncharacterized protein</fullName>
    </submittedName>
</protein>